<evidence type="ECO:0000256" key="5">
    <source>
        <dbReference type="ARBA" id="ARBA00022989"/>
    </source>
</evidence>
<dbReference type="EMBL" id="GEDC01030624">
    <property type="protein sequence ID" value="JAS06674.1"/>
    <property type="molecule type" value="Transcribed_RNA"/>
</dbReference>
<dbReference type="Pfam" id="PF00005">
    <property type="entry name" value="ABC_tran"/>
    <property type="match status" value="1"/>
</dbReference>
<evidence type="ECO:0000259" key="8">
    <source>
        <dbReference type="PROSITE" id="PS50893"/>
    </source>
</evidence>
<dbReference type="SUPFAM" id="SSF52540">
    <property type="entry name" value="P-loop containing nucleoside triphosphate hydrolases"/>
    <property type="match status" value="1"/>
</dbReference>
<protein>
    <recommendedName>
        <fullName evidence="8">ABC transporter domain-containing protein</fullName>
    </recommendedName>
</protein>
<dbReference type="Pfam" id="PF12698">
    <property type="entry name" value="ABC2_membrane_3"/>
    <property type="match status" value="1"/>
</dbReference>
<keyword evidence="6 7" id="KW-0472">Membrane</keyword>
<dbReference type="InterPro" id="IPR013525">
    <property type="entry name" value="ABC2_TM"/>
</dbReference>
<feature type="transmembrane region" description="Helical" evidence="7">
    <location>
        <begin position="480"/>
        <end position="503"/>
    </location>
</feature>
<feature type="transmembrane region" description="Helical" evidence="7">
    <location>
        <begin position="533"/>
        <end position="551"/>
    </location>
</feature>
<dbReference type="PANTHER" id="PTHR43038">
    <property type="entry name" value="ATP-BINDING CASSETTE, SUB-FAMILY H, MEMBER 1"/>
    <property type="match status" value="1"/>
</dbReference>
<dbReference type="GO" id="GO:0005524">
    <property type="term" value="F:ATP binding"/>
    <property type="evidence" value="ECO:0007669"/>
    <property type="project" value="UniProtKB-KW"/>
</dbReference>
<evidence type="ECO:0000256" key="6">
    <source>
        <dbReference type="ARBA" id="ARBA00023136"/>
    </source>
</evidence>
<dbReference type="Gene3D" id="3.40.50.300">
    <property type="entry name" value="P-loop containing nucleotide triphosphate hydrolases"/>
    <property type="match status" value="1"/>
</dbReference>
<sequence length="678" mass="76432">MELSLEQEKPTAVTVRCAYKRFNKYHVVLKGLNMTVPEGSIYGLLGPSGCGKTTLLSCIVGRSELDSGEIKVKAESKSNIGYMPQELALYKEFSICETLSYYGILFGMTKTQIKQRTEELVNFLQLPSEFSIIQNLSGGQQRRVSLTVALLHNPSLLILDEPTVGVDPVLSHSIWQHLLELAIKGNKTIIITTHYIEEARQAHVIGLMRGGILLAEHPPLQLMLLHNCDNLEQAFLELSQKQSTQSEEDLQMAENYPKCAKKPNKHLNDGFPVTWRRIESQFMKSVYWMKRNIPIMAFLMLLPIVQCVLFNLCIGHDPLGLHVAVVNEELVDGLSDCTQVPTRGCHLDLPLSCRYIDKLREKTIKFIEYKNIEDAKAAVHRNDAWGVMYFASNYTECLIERINLLRGASDLALNLSEVNIWMDMSNQYIGNLMRRDMLFGFVSFLRQVFTDCGWPPQVADIPIAFENAVYGNNNPSFVHFTAPAIVGLFEFYLPMMFTVGAILMEKMAGLLERSLVAGITILEVLITHVVIQFIVLSIQTLLMMIVLFVIFDNPLIGSLGLSLTLLMLIGFSGMCYGFMVSVICDTDTAATFMGLGSFFPLAMLSGMMWPLEGMHYVLQSIGWILPLTLSTEAFRAISARDWPFTHPTVYKGFLSSTGWIIYFLFATYVVIKWRKGIR</sequence>
<dbReference type="InterPro" id="IPR027417">
    <property type="entry name" value="P-loop_NTPase"/>
</dbReference>
<dbReference type="PANTHER" id="PTHR43038:SF3">
    <property type="entry name" value="ABC TRANSPORTER G FAMILY MEMBER 20 ISOFORM X1"/>
    <property type="match status" value="1"/>
</dbReference>
<accession>A0A1B6E146</accession>
<feature type="domain" description="ABC transporter" evidence="8">
    <location>
        <begin position="13"/>
        <end position="235"/>
    </location>
</feature>
<feature type="transmembrane region" description="Helical" evidence="7">
    <location>
        <begin position="589"/>
        <end position="609"/>
    </location>
</feature>
<dbReference type="InterPro" id="IPR003593">
    <property type="entry name" value="AAA+_ATPase"/>
</dbReference>
<gene>
    <name evidence="9" type="ORF">g.43335</name>
    <name evidence="10" type="ORF">g.43336</name>
</gene>
<dbReference type="GO" id="GO:0140359">
    <property type="term" value="F:ABC-type transporter activity"/>
    <property type="evidence" value="ECO:0007669"/>
    <property type="project" value="InterPro"/>
</dbReference>
<evidence type="ECO:0000256" key="1">
    <source>
        <dbReference type="ARBA" id="ARBA00004141"/>
    </source>
</evidence>
<keyword evidence="2 7" id="KW-0812">Transmembrane</keyword>
<evidence type="ECO:0000256" key="7">
    <source>
        <dbReference type="SAM" id="Phobius"/>
    </source>
</evidence>
<feature type="transmembrane region" description="Helical" evidence="7">
    <location>
        <begin position="649"/>
        <end position="671"/>
    </location>
</feature>
<name>A0A1B6E146_9HEMI</name>
<dbReference type="EMBL" id="GEDC01005667">
    <property type="protein sequence ID" value="JAS31631.1"/>
    <property type="molecule type" value="Transcribed_RNA"/>
</dbReference>
<proteinExistence type="predicted"/>
<dbReference type="InterPro" id="IPR003439">
    <property type="entry name" value="ABC_transporter-like_ATP-bd"/>
</dbReference>
<evidence type="ECO:0000313" key="9">
    <source>
        <dbReference type="EMBL" id="JAS06674.1"/>
    </source>
</evidence>
<comment type="subcellular location">
    <subcellularLocation>
        <location evidence="1">Membrane</location>
        <topology evidence="1">Multi-pass membrane protein</topology>
    </subcellularLocation>
</comment>
<dbReference type="AlphaFoldDB" id="A0A1B6E146"/>
<keyword evidence="4" id="KW-0067">ATP-binding</keyword>
<keyword evidence="3" id="KW-0547">Nucleotide-binding</keyword>
<evidence type="ECO:0000256" key="3">
    <source>
        <dbReference type="ARBA" id="ARBA00022741"/>
    </source>
</evidence>
<organism evidence="10">
    <name type="scientific">Clastoptera arizonana</name>
    <name type="common">Arizona spittle bug</name>
    <dbReference type="NCBI Taxonomy" id="38151"/>
    <lineage>
        <taxon>Eukaryota</taxon>
        <taxon>Metazoa</taxon>
        <taxon>Ecdysozoa</taxon>
        <taxon>Arthropoda</taxon>
        <taxon>Hexapoda</taxon>
        <taxon>Insecta</taxon>
        <taxon>Pterygota</taxon>
        <taxon>Neoptera</taxon>
        <taxon>Paraneoptera</taxon>
        <taxon>Hemiptera</taxon>
        <taxon>Auchenorrhyncha</taxon>
        <taxon>Cercopoidea</taxon>
        <taxon>Clastopteridae</taxon>
        <taxon>Clastoptera</taxon>
    </lineage>
</organism>
<evidence type="ECO:0000256" key="4">
    <source>
        <dbReference type="ARBA" id="ARBA00022840"/>
    </source>
</evidence>
<dbReference type="CDD" id="cd03230">
    <property type="entry name" value="ABC_DR_subfamily_A"/>
    <property type="match status" value="1"/>
</dbReference>
<evidence type="ECO:0000313" key="10">
    <source>
        <dbReference type="EMBL" id="JAS31631.1"/>
    </source>
</evidence>
<evidence type="ECO:0000256" key="2">
    <source>
        <dbReference type="ARBA" id="ARBA00022692"/>
    </source>
</evidence>
<dbReference type="GO" id="GO:0016887">
    <property type="term" value="F:ATP hydrolysis activity"/>
    <property type="evidence" value="ECO:0007669"/>
    <property type="project" value="InterPro"/>
</dbReference>
<reference evidence="10" key="1">
    <citation type="submission" date="2015-12" db="EMBL/GenBank/DDBJ databases">
        <title>De novo transcriptome assembly of four potential Pierce s Disease insect vectors from Arizona vineyards.</title>
        <authorList>
            <person name="Tassone E.E."/>
        </authorList>
    </citation>
    <scope>NUCLEOTIDE SEQUENCE</scope>
</reference>
<feature type="transmembrane region" description="Helical" evidence="7">
    <location>
        <begin position="563"/>
        <end position="583"/>
    </location>
</feature>
<dbReference type="PROSITE" id="PS50893">
    <property type="entry name" value="ABC_TRANSPORTER_2"/>
    <property type="match status" value="1"/>
</dbReference>
<dbReference type="SMART" id="SM00382">
    <property type="entry name" value="AAA"/>
    <property type="match status" value="1"/>
</dbReference>
<keyword evidence="5 7" id="KW-1133">Transmembrane helix</keyword>
<dbReference type="GO" id="GO:0016020">
    <property type="term" value="C:membrane"/>
    <property type="evidence" value="ECO:0007669"/>
    <property type="project" value="UniProtKB-SubCell"/>
</dbReference>